<feature type="domain" description="RNA polymerase sigma factor 70 region 4 type 2" evidence="7">
    <location>
        <begin position="121"/>
        <end position="172"/>
    </location>
</feature>
<dbReference type="InterPro" id="IPR013324">
    <property type="entry name" value="RNA_pol_sigma_r3/r4-like"/>
</dbReference>
<dbReference type="EMBL" id="JAVREL010000028">
    <property type="protein sequence ID" value="MDT0347157.1"/>
    <property type="molecule type" value="Genomic_DNA"/>
</dbReference>
<name>A0ABU2N0M7_9ACTN</name>
<dbReference type="NCBIfam" id="TIGR02937">
    <property type="entry name" value="sigma70-ECF"/>
    <property type="match status" value="1"/>
</dbReference>
<keyword evidence="9" id="KW-1185">Reference proteome</keyword>
<keyword evidence="3" id="KW-0731">Sigma factor</keyword>
<evidence type="ECO:0000256" key="2">
    <source>
        <dbReference type="ARBA" id="ARBA00023015"/>
    </source>
</evidence>
<dbReference type="SUPFAM" id="SSF88659">
    <property type="entry name" value="Sigma3 and sigma4 domains of RNA polymerase sigma factors"/>
    <property type="match status" value="1"/>
</dbReference>
<evidence type="ECO:0000259" key="7">
    <source>
        <dbReference type="Pfam" id="PF08281"/>
    </source>
</evidence>
<feature type="domain" description="RNA polymerase sigma-70 region 2" evidence="6">
    <location>
        <begin position="20"/>
        <end position="88"/>
    </location>
</feature>
<dbReference type="Pfam" id="PF08281">
    <property type="entry name" value="Sigma70_r4_2"/>
    <property type="match status" value="1"/>
</dbReference>
<reference evidence="9" key="1">
    <citation type="submission" date="2023-07" db="EMBL/GenBank/DDBJ databases">
        <title>30 novel species of actinomycetes from the DSMZ collection.</title>
        <authorList>
            <person name="Nouioui I."/>
        </authorList>
    </citation>
    <scope>NUCLEOTIDE SEQUENCE [LARGE SCALE GENOMIC DNA]</scope>
    <source>
        <strain evidence="9">DSM 44938</strain>
    </source>
</reference>
<evidence type="ECO:0000259" key="6">
    <source>
        <dbReference type="Pfam" id="PF04542"/>
    </source>
</evidence>
<evidence type="ECO:0000256" key="3">
    <source>
        <dbReference type="ARBA" id="ARBA00023082"/>
    </source>
</evidence>
<dbReference type="Gene3D" id="1.10.10.10">
    <property type="entry name" value="Winged helix-like DNA-binding domain superfamily/Winged helix DNA-binding domain"/>
    <property type="match status" value="1"/>
</dbReference>
<evidence type="ECO:0000313" key="9">
    <source>
        <dbReference type="Proteomes" id="UP001183246"/>
    </source>
</evidence>
<keyword evidence="2" id="KW-0805">Transcription regulation</keyword>
<dbReference type="InterPro" id="IPR007627">
    <property type="entry name" value="RNA_pol_sigma70_r2"/>
</dbReference>
<evidence type="ECO:0000256" key="1">
    <source>
        <dbReference type="ARBA" id="ARBA00010641"/>
    </source>
</evidence>
<dbReference type="InterPro" id="IPR013325">
    <property type="entry name" value="RNA_pol_sigma_r2"/>
</dbReference>
<dbReference type="InterPro" id="IPR014284">
    <property type="entry name" value="RNA_pol_sigma-70_dom"/>
</dbReference>
<evidence type="ECO:0000313" key="8">
    <source>
        <dbReference type="EMBL" id="MDT0347157.1"/>
    </source>
</evidence>
<evidence type="ECO:0000256" key="5">
    <source>
        <dbReference type="SAM" id="MobiDB-lite"/>
    </source>
</evidence>
<accession>A0ABU2N0M7</accession>
<proteinExistence type="inferred from homology"/>
<dbReference type="SUPFAM" id="SSF88946">
    <property type="entry name" value="Sigma2 domain of RNA polymerase sigma factors"/>
    <property type="match status" value="1"/>
</dbReference>
<dbReference type="Gene3D" id="1.10.1740.10">
    <property type="match status" value="1"/>
</dbReference>
<protein>
    <submittedName>
        <fullName evidence="8">RNA polymerase sigma factor</fullName>
    </submittedName>
</protein>
<dbReference type="Pfam" id="PF04542">
    <property type="entry name" value="Sigma70_r2"/>
    <property type="match status" value="1"/>
</dbReference>
<comment type="similarity">
    <text evidence="1">Belongs to the sigma-70 factor family. ECF subfamily.</text>
</comment>
<dbReference type="InterPro" id="IPR013249">
    <property type="entry name" value="RNA_pol_sigma70_r4_t2"/>
</dbReference>
<sequence>METTLHQRVRSGDLDAFDEIYDANVRVLFAHALRATGDRHQAEDIVSLTFLEAWRLRDKLRGEVLSVRSWLLGIATNVLRNTARSARRHRAALSRLPPRAAAPDIADEVVGRIADTEELAAALRALDKLRRKEREVFALCVWSGLSYAEAAAALGVPVGTVRSRLSRARARLQQLTRHELREARSGGGAATEPPATKGHISGSRPHAAPSTEGKIR</sequence>
<evidence type="ECO:0000256" key="4">
    <source>
        <dbReference type="ARBA" id="ARBA00023163"/>
    </source>
</evidence>
<dbReference type="PANTHER" id="PTHR43133:SF25">
    <property type="entry name" value="RNA POLYMERASE SIGMA FACTOR RFAY-RELATED"/>
    <property type="match status" value="1"/>
</dbReference>
<dbReference type="PANTHER" id="PTHR43133">
    <property type="entry name" value="RNA POLYMERASE ECF-TYPE SIGMA FACTO"/>
    <property type="match status" value="1"/>
</dbReference>
<gene>
    <name evidence="8" type="ORF">RM590_31950</name>
</gene>
<dbReference type="InterPro" id="IPR036388">
    <property type="entry name" value="WH-like_DNA-bd_sf"/>
</dbReference>
<dbReference type="InterPro" id="IPR039425">
    <property type="entry name" value="RNA_pol_sigma-70-like"/>
</dbReference>
<dbReference type="Proteomes" id="UP001183246">
    <property type="component" value="Unassembled WGS sequence"/>
</dbReference>
<feature type="region of interest" description="Disordered" evidence="5">
    <location>
        <begin position="176"/>
        <end position="216"/>
    </location>
</feature>
<keyword evidence="4" id="KW-0804">Transcription</keyword>
<comment type="caution">
    <text evidence="8">The sequence shown here is derived from an EMBL/GenBank/DDBJ whole genome shotgun (WGS) entry which is preliminary data.</text>
</comment>
<organism evidence="8 9">
    <name type="scientific">Streptomyces litchfieldiae</name>
    <dbReference type="NCBI Taxonomy" id="3075543"/>
    <lineage>
        <taxon>Bacteria</taxon>
        <taxon>Bacillati</taxon>
        <taxon>Actinomycetota</taxon>
        <taxon>Actinomycetes</taxon>
        <taxon>Kitasatosporales</taxon>
        <taxon>Streptomycetaceae</taxon>
        <taxon>Streptomyces</taxon>
    </lineage>
</organism>